<sequence>MNFLLINMGELTALQELPYIQRLIYLMGIRPYMDRATGIVGIKRRISYQSIREVLYVAPIAGVKTGSPSLQQVKRGVKSLERAGIILNQSINQQLILKCLLPDLDNFNQKKAIPKPNHEADLQSTKINNFKSERYGKNCLEVEPPKIPQADIPHINNNYFIYLHSQFEKFWSLYPQKTGKQKAWEAFEQLNPSQELITEMLAALKQQIDNTQSLKANGQWTPNWKHPANWLAQQCWEDEINLPTLKGNHHEKHQRSAEKQSPFTRLWESCQNGADFDFDTEEPEQPQQDNTNPIYQS</sequence>
<evidence type="ECO:0000256" key="1">
    <source>
        <dbReference type="SAM" id="MobiDB-lite"/>
    </source>
</evidence>
<dbReference type="STRING" id="466.Lmac_2814"/>
<proteinExistence type="predicted"/>
<dbReference type="PATRIC" id="fig|466.6.peg.3011"/>
<dbReference type="OrthoDB" id="6174582at2"/>
<gene>
    <name evidence="2" type="ORF">Lmac_2814</name>
</gene>
<evidence type="ECO:0000313" key="2">
    <source>
        <dbReference type="EMBL" id="KTD23941.1"/>
    </source>
</evidence>
<evidence type="ECO:0000313" key="3">
    <source>
        <dbReference type="Proteomes" id="UP000054908"/>
    </source>
</evidence>
<keyword evidence="3" id="KW-1185">Reference proteome</keyword>
<dbReference type="RefSeq" id="WP_058453500.1">
    <property type="nucleotide sequence ID" value="NZ_CAAAIB010000008.1"/>
</dbReference>
<dbReference type="EMBL" id="LNYL01000051">
    <property type="protein sequence ID" value="KTD23941.1"/>
    <property type="molecule type" value="Genomic_DNA"/>
</dbReference>
<feature type="region of interest" description="Disordered" evidence="1">
    <location>
        <begin position="272"/>
        <end position="297"/>
    </location>
</feature>
<comment type="caution">
    <text evidence="2">The sequence shown here is derived from an EMBL/GenBank/DDBJ whole genome shotgun (WGS) entry which is preliminary data.</text>
</comment>
<dbReference type="AlphaFoldDB" id="A0A0W0VVB7"/>
<dbReference type="Proteomes" id="UP000054908">
    <property type="component" value="Unassembled WGS sequence"/>
</dbReference>
<reference evidence="2 3" key="1">
    <citation type="submission" date="2015-11" db="EMBL/GenBank/DDBJ databases">
        <title>Genomic analysis of 38 Legionella species identifies large and diverse effector repertoires.</title>
        <authorList>
            <person name="Burstein D."/>
            <person name="Amaro F."/>
            <person name="Zusman T."/>
            <person name="Lifshitz Z."/>
            <person name="Cohen O."/>
            <person name="Gilbert J.A."/>
            <person name="Pupko T."/>
            <person name="Shuman H.A."/>
            <person name="Segal G."/>
        </authorList>
    </citation>
    <scope>NUCLEOTIDE SEQUENCE [LARGE SCALE GENOMIC DNA]</scope>
    <source>
        <strain evidence="2 3">PX-1-G2-E2</strain>
    </source>
</reference>
<organism evidence="2 3">
    <name type="scientific">Legionella maceachernii</name>
    <dbReference type="NCBI Taxonomy" id="466"/>
    <lineage>
        <taxon>Bacteria</taxon>
        <taxon>Pseudomonadati</taxon>
        <taxon>Pseudomonadota</taxon>
        <taxon>Gammaproteobacteria</taxon>
        <taxon>Legionellales</taxon>
        <taxon>Legionellaceae</taxon>
        <taxon>Legionella</taxon>
    </lineage>
</organism>
<accession>A0A0W0VVB7</accession>
<protein>
    <submittedName>
        <fullName evidence="2">Protein LvrA</fullName>
    </submittedName>
</protein>
<name>A0A0W0VVB7_9GAMM</name>
<feature type="compositionally biased region" description="Polar residues" evidence="1">
    <location>
        <begin position="285"/>
        <end position="297"/>
    </location>
</feature>